<accession>A0A9J6B6K1</accession>
<dbReference type="EMBL" id="JACXVP010000001">
    <property type="protein sequence ID" value="KAG5632342.1"/>
    <property type="molecule type" value="Genomic_DNA"/>
</dbReference>
<proteinExistence type="predicted"/>
<sequence length="81" mass="9412">MESYRGPVLSDLARRCNFKPKKASSEWGNVCHALAIPRGQTQRFGLRVVVKEGKVWWKKIIGARYVSDVCMARYRLIREFP</sequence>
<organism evidence="1 2">
    <name type="scientific">Solanum commersonii</name>
    <name type="common">Commerson's wild potato</name>
    <name type="synonym">Commerson's nightshade</name>
    <dbReference type="NCBI Taxonomy" id="4109"/>
    <lineage>
        <taxon>Eukaryota</taxon>
        <taxon>Viridiplantae</taxon>
        <taxon>Streptophyta</taxon>
        <taxon>Embryophyta</taxon>
        <taxon>Tracheophyta</taxon>
        <taxon>Spermatophyta</taxon>
        <taxon>Magnoliopsida</taxon>
        <taxon>eudicotyledons</taxon>
        <taxon>Gunneridae</taxon>
        <taxon>Pentapetalae</taxon>
        <taxon>asterids</taxon>
        <taxon>lamiids</taxon>
        <taxon>Solanales</taxon>
        <taxon>Solanaceae</taxon>
        <taxon>Solanoideae</taxon>
        <taxon>Solaneae</taxon>
        <taxon>Solanum</taxon>
    </lineage>
</organism>
<keyword evidence="2" id="KW-1185">Reference proteome</keyword>
<dbReference type="AlphaFoldDB" id="A0A9J6B6K1"/>
<name>A0A9J6B6K1_SOLCO</name>
<evidence type="ECO:0000313" key="2">
    <source>
        <dbReference type="Proteomes" id="UP000824120"/>
    </source>
</evidence>
<gene>
    <name evidence="1" type="ORF">H5410_004059</name>
</gene>
<protein>
    <submittedName>
        <fullName evidence="1">Uncharacterized protein</fullName>
    </submittedName>
</protein>
<evidence type="ECO:0000313" key="1">
    <source>
        <dbReference type="EMBL" id="KAG5632342.1"/>
    </source>
</evidence>
<comment type="caution">
    <text evidence="1">The sequence shown here is derived from an EMBL/GenBank/DDBJ whole genome shotgun (WGS) entry which is preliminary data.</text>
</comment>
<dbReference type="Proteomes" id="UP000824120">
    <property type="component" value="Chromosome 1"/>
</dbReference>
<reference evidence="1 2" key="1">
    <citation type="submission" date="2020-09" db="EMBL/GenBank/DDBJ databases">
        <title>De no assembly of potato wild relative species, Solanum commersonii.</title>
        <authorList>
            <person name="Cho K."/>
        </authorList>
    </citation>
    <scope>NUCLEOTIDE SEQUENCE [LARGE SCALE GENOMIC DNA]</scope>
    <source>
        <strain evidence="1">LZ3.2</strain>
        <tissue evidence="1">Leaf</tissue>
    </source>
</reference>